<evidence type="ECO:0000313" key="26">
    <source>
        <dbReference type="Proteomes" id="UP000215335"/>
    </source>
</evidence>
<accession>A0A232EMN7</accession>
<evidence type="ECO:0000256" key="7">
    <source>
        <dbReference type="ARBA" id="ARBA00022490"/>
    </source>
</evidence>
<feature type="compositionally biased region" description="Basic and acidic residues" evidence="23">
    <location>
        <begin position="282"/>
        <end position="309"/>
    </location>
</feature>
<evidence type="ECO:0000256" key="4">
    <source>
        <dbReference type="ARBA" id="ARBA00004550"/>
    </source>
</evidence>
<dbReference type="InterPro" id="IPR019954">
    <property type="entry name" value="Ubiquitin_CS"/>
</dbReference>
<dbReference type="OrthoDB" id="1885901at2759"/>
<keyword evidence="11" id="KW-0677">Repeat</keyword>
<feature type="region of interest" description="Disordered" evidence="23">
    <location>
        <begin position="520"/>
        <end position="562"/>
    </location>
</feature>
<keyword evidence="12" id="KW-0221">Differentiation</keyword>
<dbReference type="SUPFAM" id="SSF54236">
    <property type="entry name" value="Ubiquitin-like"/>
    <property type="match status" value="1"/>
</dbReference>
<comment type="caution">
    <text evidence="25">The sequence shown here is derived from an EMBL/GenBank/DDBJ whole genome shotgun (WGS) entry which is preliminary data.</text>
</comment>
<evidence type="ECO:0000256" key="6">
    <source>
        <dbReference type="ARBA" id="ARBA00022448"/>
    </source>
</evidence>
<dbReference type="GO" id="GO:0002376">
    <property type="term" value="P:immune system process"/>
    <property type="evidence" value="ECO:0007669"/>
    <property type="project" value="UniProtKB-KW"/>
</dbReference>
<feature type="compositionally biased region" description="Low complexity" evidence="23">
    <location>
        <begin position="1010"/>
        <end position="1027"/>
    </location>
</feature>
<evidence type="ECO:0000256" key="1">
    <source>
        <dbReference type="ARBA" id="ARBA00002067"/>
    </source>
</evidence>
<feature type="compositionally biased region" description="Polar residues" evidence="23">
    <location>
        <begin position="475"/>
        <end position="498"/>
    </location>
</feature>
<evidence type="ECO:0000256" key="11">
    <source>
        <dbReference type="ARBA" id="ARBA00022737"/>
    </source>
</evidence>
<evidence type="ECO:0000256" key="3">
    <source>
        <dbReference type="ARBA" id="ARBA00004514"/>
    </source>
</evidence>
<keyword evidence="17" id="KW-0143">Chaperone</keyword>
<evidence type="ECO:0000256" key="8">
    <source>
        <dbReference type="ARBA" id="ARBA00022525"/>
    </source>
</evidence>
<feature type="compositionally biased region" description="Polar residues" evidence="23">
    <location>
        <begin position="163"/>
        <end position="178"/>
    </location>
</feature>
<evidence type="ECO:0000256" key="12">
    <source>
        <dbReference type="ARBA" id="ARBA00022782"/>
    </source>
</evidence>
<keyword evidence="13" id="KW-0156">Chromatin regulator</keyword>
<dbReference type="InterPro" id="IPR029071">
    <property type="entry name" value="Ubiquitin-like_domsf"/>
</dbReference>
<dbReference type="GO" id="GO:0071818">
    <property type="term" value="C:BAT3 complex"/>
    <property type="evidence" value="ECO:0007669"/>
    <property type="project" value="TreeGrafter"/>
</dbReference>
<dbReference type="GO" id="GO:0006915">
    <property type="term" value="P:apoptotic process"/>
    <property type="evidence" value="ECO:0007669"/>
    <property type="project" value="UniProtKB-KW"/>
</dbReference>
<feature type="region of interest" description="Disordered" evidence="23">
    <location>
        <begin position="617"/>
        <end position="652"/>
    </location>
</feature>
<evidence type="ECO:0000313" key="25">
    <source>
        <dbReference type="EMBL" id="OXU19620.1"/>
    </source>
</evidence>
<evidence type="ECO:0000256" key="23">
    <source>
        <dbReference type="SAM" id="MobiDB-lite"/>
    </source>
</evidence>
<dbReference type="Proteomes" id="UP000215335">
    <property type="component" value="Unassembled WGS sequence"/>
</dbReference>
<evidence type="ECO:0000256" key="2">
    <source>
        <dbReference type="ARBA" id="ARBA00004123"/>
    </source>
</evidence>
<feature type="compositionally biased region" description="Polar residues" evidence="23">
    <location>
        <begin position="617"/>
        <end position="631"/>
    </location>
</feature>
<feature type="compositionally biased region" description="Low complexity" evidence="23">
    <location>
        <begin position="632"/>
        <end position="646"/>
    </location>
</feature>
<feature type="domain" description="Ubiquitin-like" evidence="24">
    <location>
        <begin position="2"/>
        <end position="73"/>
    </location>
</feature>
<feature type="compositionally biased region" description="Polar residues" evidence="23">
    <location>
        <begin position="79"/>
        <end position="94"/>
    </location>
</feature>
<keyword evidence="26" id="KW-1185">Reference proteome</keyword>
<evidence type="ECO:0000256" key="22">
    <source>
        <dbReference type="ARBA" id="ARBA00046936"/>
    </source>
</evidence>
<dbReference type="PANTHER" id="PTHR15204">
    <property type="entry name" value="LARGE PROLINE-RICH PROTEIN BAG6"/>
    <property type="match status" value="1"/>
</dbReference>
<dbReference type="GO" id="GO:0005634">
    <property type="term" value="C:nucleus"/>
    <property type="evidence" value="ECO:0007669"/>
    <property type="project" value="UniProtKB-SubCell"/>
</dbReference>
<feature type="compositionally biased region" description="Polar residues" evidence="23">
    <location>
        <begin position="245"/>
        <end position="281"/>
    </location>
</feature>
<feature type="region of interest" description="Disordered" evidence="23">
    <location>
        <begin position="74"/>
        <end position="95"/>
    </location>
</feature>
<feature type="region of interest" description="Disordered" evidence="23">
    <location>
        <begin position="447"/>
        <end position="498"/>
    </location>
</feature>
<evidence type="ECO:0000256" key="14">
    <source>
        <dbReference type="ARBA" id="ARBA00022859"/>
    </source>
</evidence>
<feature type="compositionally biased region" description="Low complexity" evidence="23">
    <location>
        <begin position="537"/>
        <end position="557"/>
    </location>
</feature>
<keyword evidence="18" id="KW-0539">Nucleus</keyword>
<dbReference type="GO" id="GO:0031593">
    <property type="term" value="F:polyubiquitin modification-dependent protein binding"/>
    <property type="evidence" value="ECO:0007669"/>
    <property type="project" value="TreeGrafter"/>
</dbReference>
<dbReference type="FunFam" id="3.10.20.90:FF:000154">
    <property type="entry name" value="Large proline-rich protein BAG6"/>
    <property type="match status" value="1"/>
</dbReference>
<keyword evidence="10" id="KW-0053">Apoptosis</keyword>
<evidence type="ECO:0000256" key="19">
    <source>
        <dbReference type="ARBA" id="ARBA00029739"/>
    </source>
</evidence>
<keyword evidence="8" id="KW-0964">Secreted</keyword>
<dbReference type="GO" id="GO:0051787">
    <property type="term" value="F:misfolded protein binding"/>
    <property type="evidence" value="ECO:0007669"/>
    <property type="project" value="TreeGrafter"/>
</dbReference>
<feature type="compositionally biased region" description="Low complexity" evidence="23">
    <location>
        <begin position="685"/>
        <end position="722"/>
    </location>
</feature>
<comment type="function">
    <text evidence="21">Involved in DNA damage-induced apoptosis: following DNA damage, accumulates in the nucleus and forms a complex with p300/EP300, enhancing p300/EP300-mediated p53/TP53 acetylation leading to increase p53/TP53 transcriptional activity. When nuclear, may also act as a component of some chromatin regulator complex that regulates histone 3 'Lys-4' dimethylation (H3K4me2).</text>
</comment>
<organism evidence="25 26">
    <name type="scientific">Trichomalopsis sarcophagae</name>
    <dbReference type="NCBI Taxonomy" id="543379"/>
    <lineage>
        <taxon>Eukaryota</taxon>
        <taxon>Metazoa</taxon>
        <taxon>Ecdysozoa</taxon>
        <taxon>Arthropoda</taxon>
        <taxon>Hexapoda</taxon>
        <taxon>Insecta</taxon>
        <taxon>Pterygota</taxon>
        <taxon>Neoptera</taxon>
        <taxon>Endopterygota</taxon>
        <taxon>Hymenoptera</taxon>
        <taxon>Apocrita</taxon>
        <taxon>Proctotrupomorpha</taxon>
        <taxon>Chalcidoidea</taxon>
        <taxon>Pteromalidae</taxon>
        <taxon>Pteromalinae</taxon>
        <taxon>Trichomalopsis</taxon>
    </lineage>
</organism>
<keyword evidence="7" id="KW-0963">Cytoplasm</keyword>
<keyword evidence="16" id="KW-0007">Acetylation</keyword>
<evidence type="ECO:0000256" key="5">
    <source>
        <dbReference type="ARBA" id="ARBA00021614"/>
    </source>
</evidence>
<protein>
    <recommendedName>
        <fullName evidence="5">Large proline-rich protein BAG6</fullName>
    </recommendedName>
    <alternativeName>
        <fullName evidence="20">BCL2-associated athanogene 6</fullName>
    </alternativeName>
    <alternativeName>
        <fullName evidence="19">HLA-B-associated transcript 3</fullName>
    </alternativeName>
</protein>
<feature type="compositionally biased region" description="Basic and acidic residues" evidence="23">
    <location>
        <begin position="1028"/>
        <end position="1057"/>
    </location>
</feature>
<evidence type="ECO:0000259" key="24">
    <source>
        <dbReference type="PROSITE" id="PS50053"/>
    </source>
</evidence>
<dbReference type="GO" id="GO:0036503">
    <property type="term" value="P:ERAD pathway"/>
    <property type="evidence" value="ECO:0007669"/>
    <property type="project" value="TreeGrafter"/>
</dbReference>
<evidence type="ECO:0000256" key="9">
    <source>
        <dbReference type="ARBA" id="ARBA00022553"/>
    </source>
</evidence>
<dbReference type="Pfam" id="PF00240">
    <property type="entry name" value="ubiquitin"/>
    <property type="match status" value="1"/>
</dbReference>
<dbReference type="GO" id="GO:0005576">
    <property type="term" value="C:extracellular region"/>
    <property type="evidence" value="ECO:0007669"/>
    <property type="project" value="UniProtKB-SubCell"/>
</dbReference>
<feature type="region of interest" description="Disordered" evidence="23">
    <location>
        <begin position="681"/>
        <end position="727"/>
    </location>
</feature>
<dbReference type="Gene3D" id="3.10.20.90">
    <property type="entry name" value="Phosphatidylinositol 3-kinase Catalytic Subunit, Chain A, domain 1"/>
    <property type="match status" value="1"/>
</dbReference>
<comment type="subcellular location">
    <subcellularLocation>
        <location evidence="3">Cytoplasm</location>
        <location evidence="3">Cytosol</location>
    </subcellularLocation>
    <subcellularLocation>
        <location evidence="2">Nucleus</location>
    </subcellularLocation>
    <subcellularLocation>
        <location evidence="4">Secreted</location>
        <location evidence="4">Extracellular exosome</location>
    </subcellularLocation>
</comment>
<dbReference type="Pfam" id="PF12057">
    <property type="entry name" value="BAG6"/>
    <property type="match status" value="1"/>
</dbReference>
<keyword evidence="14" id="KW-0391">Immunity</keyword>
<keyword evidence="15" id="KW-0744">Spermatogenesis</keyword>
<keyword evidence="6" id="KW-0813">Transport</keyword>
<feature type="compositionally biased region" description="Low complexity" evidence="23">
    <location>
        <begin position="311"/>
        <end position="329"/>
    </location>
</feature>
<dbReference type="PROSITE" id="PS00299">
    <property type="entry name" value="UBIQUITIN_1"/>
    <property type="match status" value="1"/>
</dbReference>
<dbReference type="SMART" id="SM00213">
    <property type="entry name" value="UBQ"/>
    <property type="match status" value="1"/>
</dbReference>
<dbReference type="GO" id="GO:0007283">
    <property type="term" value="P:spermatogenesis"/>
    <property type="evidence" value="ECO:0007669"/>
    <property type="project" value="UniProtKB-KW"/>
</dbReference>
<feature type="compositionally biased region" description="Low complexity" evidence="23">
    <location>
        <begin position="449"/>
        <end position="474"/>
    </location>
</feature>
<evidence type="ECO:0000256" key="10">
    <source>
        <dbReference type="ARBA" id="ARBA00022703"/>
    </source>
</evidence>
<dbReference type="PANTHER" id="PTHR15204:SF0">
    <property type="entry name" value="LARGE PROLINE-RICH PROTEIN BAG6"/>
    <property type="match status" value="1"/>
</dbReference>
<evidence type="ECO:0000256" key="18">
    <source>
        <dbReference type="ARBA" id="ARBA00023242"/>
    </source>
</evidence>
<evidence type="ECO:0000256" key="21">
    <source>
        <dbReference type="ARBA" id="ARBA00046003"/>
    </source>
</evidence>
<name>A0A232EMN7_9HYME</name>
<feature type="region of interest" description="Disordered" evidence="23">
    <location>
        <begin position="1194"/>
        <end position="1230"/>
    </location>
</feature>
<reference evidence="25 26" key="1">
    <citation type="journal article" date="2017" name="Curr. Biol.">
        <title>The Evolution of Venom by Co-option of Single-Copy Genes.</title>
        <authorList>
            <person name="Martinson E.O."/>
            <person name="Mrinalini"/>
            <person name="Kelkar Y.D."/>
            <person name="Chang C.H."/>
            <person name="Werren J.H."/>
        </authorList>
    </citation>
    <scope>NUCLEOTIDE SEQUENCE [LARGE SCALE GENOMIC DNA]</scope>
    <source>
        <strain evidence="25 26">Alberta</strain>
        <tissue evidence="25">Whole body</tissue>
    </source>
</reference>
<feature type="compositionally biased region" description="Polar residues" evidence="23">
    <location>
        <begin position="520"/>
        <end position="534"/>
    </location>
</feature>
<proteinExistence type="predicted"/>
<dbReference type="CDD" id="cd01809">
    <property type="entry name" value="Ubl_BAG6"/>
    <property type="match status" value="1"/>
</dbReference>
<feature type="region of interest" description="Disordered" evidence="23">
    <location>
        <begin position="245"/>
        <end position="336"/>
    </location>
</feature>
<dbReference type="AlphaFoldDB" id="A0A232EMN7"/>
<dbReference type="STRING" id="543379.A0A232EMN7"/>
<dbReference type="InterPro" id="IPR021925">
    <property type="entry name" value="BAG6"/>
</dbReference>
<feature type="compositionally biased region" description="Polar residues" evidence="23">
    <location>
        <begin position="1218"/>
        <end position="1230"/>
    </location>
</feature>
<comment type="subunit">
    <text evidence="22">Component of the BAG6/BAT3 complex, also named BAT3 complex, at least composed of BAG6, UBL4A and GET4/TRC35. Interacts with GET4; the interaction is direct and localizes BAG6 in the cytosol. Interacts with UBL4A; the interaction is direct and required for UBL4A protein stability. Interacts with AIFM1. Interacts with HSPA2. Interacts with CTCFL. Interacts with p300/EP300. Interacts (via ubiquitin-like domain) with RNF126; required for BAG6-dependent ubiquitination of proteins mislocalized to the cytosol. Interacts (via ubiquitin-like domain) with SGTA; SGTA competes with RNF126 by binding the same region of BAG6, thereby promoting deubiquitination of BAG6-target proteins and rescuing them from degradation. Interacts with ricin A chain. Interacts with VCP and AMFR; both form the VCP/p97-AMFR/gp78 complex. Interacts with SYVN1. Interacts with USP13; the interaction is direct and may mediate UBL4A deubiquitination. Interacts with ZFAND2B. Interacts with KPNA2. Interacts with UBQLN4.</text>
</comment>
<evidence type="ECO:0000256" key="17">
    <source>
        <dbReference type="ARBA" id="ARBA00023186"/>
    </source>
</evidence>
<feature type="region of interest" description="Disordered" evidence="23">
    <location>
        <begin position="156"/>
        <end position="195"/>
    </location>
</feature>
<keyword evidence="9" id="KW-0597">Phosphoprotein</keyword>
<evidence type="ECO:0000256" key="20">
    <source>
        <dbReference type="ARBA" id="ARBA00030033"/>
    </source>
</evidence>
<dbReference type="EMBL" id="NNAY01003325">
    <property type="protein sequence ID" value="OXU19620.1"/>
    <property type="molecule type" value="Genomic_DNA"/>
</dbReference>
<sequence>MLEITVKTLDSQNHTFTVDDDITVRGFKDHIAETVAVAVESQRLIYYGRVLQDDKKLNDYGNINGKVIHLVQRAPPQPESRSSNNDGQRQNNSVPVGRIYRSHVHPNAMYLSAMLPTEVVEGPGLPTPQLSNTLSNSRLVSARRMLNRTIQLMDRLDDPSVPLHSSPTESNASESGPPTSAPEETDQDSNVDSNINNTRNRMVQAASEIAAAFSAAALINIRLSHDNGENGGNVAGSVSVIDPSQMEQTPQASAQPMQSEASEPQRSEPQTSKPKTSGTSMSEKEKAEPGRSESARPETQRPEAERSGSERANASTSNNNDNQNASRRSTPQVPRPPQMAELLERLVNTQDRLRPYIERYRVLMLADPSLTPGSGPEGVAENQRIVDGVSECLHYLSHACHALSDIIVDMGQQPPRNLRCRPIIIQHSAILQAGIPIQVESRVNLSAPNATNNNNTTDEGNEATRPSSPTSAASDQTSRSSNANNRSMPQTANSHQNQSSLLGTLLNLPSNVELTMELSPQSAMDLSSPNAADSTDNEQGQSNTNNNNNNNSNNNGNVGASGGLYSMSPPFALIRDALQSVLSERHSQMETSSGSSMNMPSNIPFVTIVGQQIDFGTPNSGQSTQARSNIGTHPTTSTQTRSTARPHVLHPHTHPLGMGMGMTQNMDFDPILPCHSHHIRRAPPATANSTSSSQSNQANQSTTSESHSRSQSASRSSTSARTVPQTANMRDLLENDGQTLGNGIDINIVGGDLHISLIGNMPNTNELPLVEIFRSFNPRIEELTEENLLMTLWLFMMRNVTFGDLIQLGLGQSGPLVNLRRPLQEFLEHSFPDALQTTTLQDRVLEEIVTLSRPYLQALFAPEIETASRQIDIAATVEALLRTFSSEFLKVLFNNDFDNATFAQEVVTLSRKSLDQSSAVLRHILEKRSISLDTIISRFVSEFSEHPLLQQTLVGAFATRIRAFARRTTQMTQSEIASLLVYKNQPSAPPAESAEPIPSKPRVKTEIQPEEQAQAQALPLQSEQQQSLKKEIKKKDKLELKPEAMETDSLSDKKLDDPMDLNGEEIPETFPGAEHLPPEWVPIIARDSVIQRRQTQLQAQQGGPIPFSDAYLSGLPSKRRKLIEQQKPQLLVSPTANSTAITASVERLVREGIGHTQLEEAEGAAHAVAATPAVRNAFGQAIKDCLHPGRLRTPDFPNSARFPNASRLFADQNKEQKANTSATTANKSSK</sequence>
<gene>
    <name evidence="25" type="ORF">TSAR_005374</name>
</gene>
<feature type="region of interest" description="Disordered" evidence="23">
    <location>
        <begin position="987"/>
        <end position="1060"/>
    </location>
</feature>
<evidence type="ECO:0000256" key="16">
    <source>
        <dbReference type="ARBA" id="ARBA00022990"/>
    </source>
</evidence>
<dbReference type="GO" id="GO:0030154">
    <property type="term" value="P:cell differentiation"/>
    <property type="evidence" value="ECO:0007669"/>
    <property type="project" value="UniProtKB-KW"/>
</dbReference>
<dbReference type="PROSITE" id="PS50053">
    <property type="entry name" value="UBIQUITIN_2"/>
    <property type="match status" value="1"/>
</dbReference>
<dbReference type="GO" id="GO:0006325">
    <property type="term" value="P:chromatin organization"/>
    <property type="evidence" value="ECO:0007669"/>
    <property type="project" value="UniProtKB-KW"/>
</dbReference>
<dbReference type="InterPro" id="IPR000626">
    <property type="entry name" value="Ubiquitin-like_dom"/>
</dbReference>
<comment type="function">
    <text evidence="1">Released extracellularly via exosomes, it is a ligand of the natural killer/NK cells receptor NCR3 and stimulates NK cells cytotoxicity. It may thereby trigger NK cells cytotoxicity against neighboring tumor cells and immature myeloid dendritic cells (DC).</text>
</comment>
<evidence type="ECO:0000256" key="15">
    <source>
        <dbReference type="ARBA" id="ARBA00022871"/>
    </source>
</evidence>
<evidence type="ECO:0000256" key="13">
    <source>
        <dbReference type="ARBA" id="ARBA00022853"/>
    </source>
</evidence>